<evidence type="ECO:0000256" key="1">
    <source>
        <dbReference type="SAM" id="Phobius"/>
    </source>
</evidence>
<dbReference type="Proteomes" id="UP000629025">
    <property type="component" value="Unassembled WGS sequence"/>
</dbReference>
<keyword evidence="1" id="KW-0812">Transmembrane</keyword>
<keyword evidence="1" id="KW-0472">Membrane</keyword>
<dbReference type="EMBL" id="BMIJ01000001">
    <property type="protein sequence ID" value="GGB84565.1"/>
    <property type="molecule type" value="Genomic_DNA"/>
</dbReference>
<keyword evidence="1" id="KW-1133">Transmembrane helix</keyword>
<evidence type="ECO:0000313" key="2">
    <source>
        <dbReference type="EMBL" id="GGB84565.1"/>
    </source>
</evidence>
<sequence length="45" mass="4912">MKPILQYITRLGQRTPGGIALLVGAQLLVIVEILLTRGNRVEALL</sequence>
<comment type="caution">
    <text evidence="2">The sequence shown here is derived from an EMBL/GenBank/DDBJ whole genome shotgun (WGS) entry which is preliminary data.</text>
</comment>
<accession>A0ABQ1K591</accession>
<keyword evidence="3" id="KW-1185">Reference proteome</keyword>
<evidence type="ECO:0000313" key="3">
    <source>
        <dbReference type="Proteomes" id="UP000629025"/>
    </source>
</evidence>
<name>A0ABQ1K591_9GAMM</name>
<protein>
    <recommendedName>
        <fullName evidence="4">ABC transporter permease</fullName>
    </recommendedName>
</protein>
<evidence type="ECO:0008006" key="4">
    <source>
        <dbReference type="Google" id="ProtNLM"/>
    </source>
</evidence>
<reference evidence="3" key="1">
    <citation type="journal article" date="2019" name="Int. J. Syst. Evol. Microbiol.">
        <title>The Global Catalogue of Microorganisms (GCM) 10K type strain sequencing project: providing services to taxonomists for standard genome sequencing and annotation.</title>
        <authorList>
            <consortium name="The Broad Institute Genomics Platform"/>
            <consortium name="The Broad Institute Genome Sequencing Center for Infectious Disease"/>
            <person name="Wu L."/>
            <person name="Ma J."/>
        </authorList>
    </citation>
    <scope>NUCLEOTIDE SEQUENCE [LARGE SCALE GENOMIC DNA]</scope>
    <source>
        <strain evidence="3">CGMCC 1.15341</strain>
    </source>
</reference>
<dbReference type="RefSeq" id="WP_188745787.1">
    <property type="nucleotide sequence ID" value="NZ_BMIJ01000001.1"/>
</dbReference>
<organism evidence="2 3">
    <name type="scientific">Marinobacterium zhoushanense</name>
    <dbReference type="NCBI Taxonomy" id="1679163"/>
    <lineage>
        <taxon>Bacteria</taxon>
        <taxon>Pseudomonadati</taxon>
        <taxon>Pseudomonadota</taxon>
        <taxon>Gammaproteobacteria</taxon>
        <taxon>Oceanospirillales</taxon>
        <taxon>Oceanospirillaceae</taxon>
        <taxon>Marinobacterium</taxon>
    </lineage>
</organism>
<gene>
    <name evidence="2" type="ORF">GCM10011352_08020</name>
</gene>
<feature type="transmembrane region" description="Helical" evidence="1">
    <location>
        <begin position="17"/>
        <end position="35"/>
    </location>
</feature>
<proteinExistence type="predicted"/>